<dbReference type="NCBIfam" id="TIGR03071">
    <property type="entry name" value="couple_hipA"/>
    <property type="match status" value="1"/>
</dbReference>
<dbReference type="InterPro" id="IPR012893">
    <property type="entry name" value="HipA-like_C"/>
</dbReference>
<evidence type="ECO:0000256" key="3">
    <source>
        <dbReference type="ARBA" id="ARBA00022777"/>
    </source>
</evidence>
<evidence type="ECO:0000259" key="4">
    <source>
        <dbReference type="Pfam" id="PF07804"/>
    </source>
</evidence>
<feature type="domain" description="HipA-like C-terminal" evidence="4">
    <location>
        <begin position="137"/>
        <end position="377"/>
    </location>
</feature>
<evidence type="ECO:0000313" key="7">
    <source>
        <dbReference type="Proteomes" id="UP000183263"/>
    </source>
</evidence>
<dbReference type="InterPro" id="IPR052028">
    <property type="entry name" value="HipA_Ser/Thr_kinase"/>
</dbReference>
<dbReference type="AlphaFoldDB" id="A0A1G8A283"/>
<keyword evidence="2" id="KW-0808">Transferase</keyword>
<dbReference type="Pfam" id="PF13657">
    <property type="entry name" value="Couple_hipA"/>
    <property type="match status" value="1"/>
</dbReference>
<dbReference type="GO" id="GO:0005829">
    <property type="term" value="C:cytosol"/>
    <property type="evidence" value="ECO:0007669"/>
    <property type="project" value="TreeGrafter"/>
</dbReference>
<name>A0A1G8A283_9NOCA</name>
<organism evidence="6 7">
    <name type="scientific">Rhodococcus triatomae</name>
    <dbReference type="NCBI Taxonomy" id="300028"/>
    <lineage>
        <taxon>Bacteria</taxon>
        <taxon>Bacillati</taxon>
        <taxon>Actinomycetota</taxon>
        <taxon>Actinomycetes</taxon>
        <taxon>Mycobacteriales</taxon>
        <taxon>Nocardiaceae</taxon>
        <taxon>Rhodococcus</taxon>
    </lineage>
</organism>
<evidence type="ECO:0000256" key="2">
    <source>
        <dbReference type="ARBA" id="ARBA00022679"/>
    </source>
</evidence>
<proteinExistence type="inferred from homology"/>
<dbReference type="GO" id="GO:0004674">
    <property type="term" value="F:protein serine/threonine kinase activity"/>
    <property type="evidence" value="ECO:0007669"/>
    <property type="project" value="TreeGrafter"/>
</dbReference>
<dbReference type="Gene3D" id="1.10.1070.20">
    <property type="match status" value="1"/>
</dbReference>
<evidence type="ECO:0000256" key="1">
    <source>
        <dbReference type="ARBA" id="ARBA00010164"/>
    </source>
</evidence>
<evidence type="ECO:0000313" key="6">
    <source>
        <dbReference type="EMBL" id="SDH14973.1"/>
    </source>
</evidence>
<comment type="similarity">
    <text evidence="1">Belongs to the HipA Ser/Thr kinase family.</text>
</comment>
<keyword evidence="7" id="KW-1185">Reference proteome</keyword>
<evidence type="ECO:0000259" key="5">
    <source>
        <dbReference type="Pfam" id="PF13657"/>
    </source>
</evidence>
<dbReference type="PANTHER" id="PTHR37419">
    <property type="entry name" value="SERINE/THREONINE-PROTEIN KINASE TOXIN HIPA"/>
    <property type="match status" value="1"/>
</dbReference>
<protein>
    <submittedName>
        <fullName evidence="6">Serine/threonine-protein kinase HipA</fullName>
    </submittedName>
</protein>
<dbReference type="Pfam" id="PF07804">
    <property type="entry name" value="HipA_C"/>
    <property type="match status" value="1"/>
</dbReference>
<gene>
    <name evidence="6" type="ORF">SAMN05444695_101297</name>
</gene>
<dbReference type="OrthoDB" id="3182374at2"/>
<dbReference type="InterPro" id="IPR017508">
    <property type="entry name" value="HipA_N1"/>
</dbReference>
<keyword evidence="3 6" id="KW-0418">Kinase</keyword>
<dbReference type="Proteomes" id="UP000183263">
    <property type="component" value="Unassembled WGS sequence"/>
</dbReference>
<feature type="domain" description="HipA N-terminal subdomain 1" evidence="5">
    <location>
        <begin position="8"/>
        <end position="105"/>
    </location>
</feature>
<dbReference type="RefSeq" id="WP_072737992.1">
    <property type="nucleotide sequence ID" value="NZ_CP048813.1"/>
</dbReference>
<accession>A0A1G8A283</accession>
<reference evidence="6 7" key="1">
    <citation type="submission" date="2016-10" db="EMBL/GenBank/DDBJ databases">
        <authorList>
            <person name="de Groot N.N."/>
        </authorList>
    </citation>
    <scope>NUCLEOTIDE SEQUENCE [LARGE SCALE GENOMIC DNA]</scope>
    <source>
        <strain evidence="6 7">DSM 44892</strain>
    </source>
</reference>
<dbReference type="EMBL" id="FNDN01000001">
    <property type="protein sequence ID" value="SDH14973.1"/>
    <property type="molecule type" value="Genomic_DNA"/>
</dbReference>
<sequence length="410" mass="46163">MIQAAHTVRLGGRRVGRILQRGDVARFVFDDDYWDNPQRHVLGLWFEDNPRQSPQASLNLPRWFSNLLPEGPLREWIARDRGVPAQRELQLLLQIGHDLPGAVEVVAGDEHDVPVDAFDDLSARASEPPEGTSPWKFSLAGVGLKFSMLRRGDRLSIPARTELGDWIVKFPDAVHPEVPSNEFASMSLAREVGIECPRIELLHRDELPDVPDVMWPGQEERAYAVARFDRLADGGRVHIEDLAQVRNFYPVDKYSGSFETVGGLVYRNEDSASLREFVRRLTFNVLIGNGDAHLKNWSLIYRDGRRAQLSPAYDVVSTAGYYPSDRPDDLGLKFGGTKNQERIGRPQFDRMQRLLQVENADVLDVVDETIEGFLEAWAGASRDLFPETARAWIDRNVQSTATRLAGRGGA</sequence>
<dbReference type="PANTHER" id="PTHR37419:SF1">
    <property type="entry name" value="SERINE_THREONINE-PROTEIN KINASE TOXIN HIPA"/>
    <property type="match status" value="1"/>
</dbReference>